<dbReference type="InterPro" id="IPR029000">
    <property type="entry name" value="Cyclophilin-like_dom_sf"/>
</dbReference>
<dbReference type="InterPro" id="IPR008589">
    <property type="entry name" value="MupG"/>
</dbReference>
<comment type="caution">
    <text evidence="4">The sequence shown here is derived from an EMBL/GenBank/DDBJ whole genome shotgun (WGS) entry which is preliminary data.</text>
</comment>
<dbReference type="PANTHER" id="PTHR38435:SF2">
    <property type="entry name" value="DUF871 DOMAIN-CONTAINING PROTEIN"/>
    <property type="match status" value="1"/>
</dbReference>
<reference evidence="4 5" key="1">
    <citation type="submission" date="2020-08" db="EMBL/GenBank/DDBJ databases">
        <title>A Genomic Blueprint of the Chicken Gut Microbiome.</title>
        <authorList>
            <person name="Gilroy R."/>
            <person name="Ravi A."/>
            <person name="Getino M."/>
            <person name="Pursley I."/>
            <person name="Horton D.L."/>
            <person name="Alikhan N.-F."/>
            <person name="Baker D."/>
            <person name="Gharbi K."/>
            <person name="Hall N."/>
            <person name="Watson M."/>
            <person name="Adriaenssens E.M."/>
            <person name="Foster-Nyarko E."/>
            <person name="Jarju S."/>
            <person name="Secka A."/>
            <person name="Antonio M."/>
            <person name="Oren A."/>
            <person name="Chaudhuri R."/>
            <person name="La Ragione R.M."/>
            <person name="Hildebrand F."/>
            <person name="Pallen M.J."/>
        </authorList>
    </citation>
    <scope>NUCLEOTIDE SEQUENCE [LARGE SCALE GENOMIC DNA]</scope>
    <source>
        <strain evidence="4 5">Sa3CUA8</strain>
    </source>
</reference>
<feature type="domain" description="6-phospho-N-acetylmuramidase C-terminal" evidence="2">
    <location>
        <begin position="242"/>
        <end position="353"/>
    </location>
</feature>
<dbReference type="EMBL" id="JACSQY010000012">
    <property type="protein sequence ID" value="MBD7909371.1"/>
    <property type="molecule type" value="Genomic_DNA"/>
</dbReference>
<evidence type="ECO:0000256" key="1">
    <source>
        <dbReference type="SAM" id="MobiDB-lite"/>
    </source>
</evidence>
<dbReference type="Gene3D" id="3.20.20.70">
    <property type="entry name" value="Aldolase class I"/>
    <property type="match status" value="1"/>
</dbReference>
<evidence type="ECO:0000313" key="5">
    <source>
        <dbReference type="Proteomes" id="UP000659496"/>
    </source>
</evidence>
<evidence type="ECO:0000259" key="2">
    <source>
        <dbReference type="Pfam" id="PF05913"/>
    </source>
</evidence>
<proteinExistence type="predicted"/>
<feature type="domain" description="6-phospho-N-acetylmuramidase N-terminal" evidence="3">
    <location>
        <begin position="2"/>
        <end position="232"/>
    </location>
</feature>
<dbReference type="SUPFAM" id="SSF51445">
    <property type="entry name" value="(Trans)glycosidases"/>
    <property type="match status" value="1"/>
</dbReference>
<evidence type="ECO:0000259" key="3">
    <source>
        <dbReference type="Pfam" id="PF19200"/>
    </source>
</evidence>
<dbReference type="SUPFAM" id="SSF50891">
    <property type="entry name" value="Cyclophilin-like"/>
    <property type="match status" value="1"/>
</dbReference>
<protein>
    <submittedName>
        <fullName evidence="4">DUF871 domain-containing protein</fullName>
    </submittedName>
</protein>
<dbReference type="Gene3D" id="2.40.100.10">
    <property type="entry name" value="Cyclophilin-like"/>
    <property type="match status" value="1"/>
</dbReference>
<sequence length="356" mass="39276">MIGMSVYLGTVPFEEHEQRIREMNAVGFQSIFTSLHIPENDASAYKEEVRLLGKLARELKMELMIDVSPSALDSLGFTLEQAEGLLDWGISGLRLDYGISPEVIANLSQVMRVALNASTVTHEELSEMKAAGLRLEATEAWHNFYPRPETALGLDDFIKRNHWLHDEGVRVMAFAPGDGQLRGPLFETLPTLEKHRHASPLASCLELIHDGYVDKVLIGDPGVSAESLCQFEAYQHDKILLRAQAAEQADEQAIATAAALHTNRPDSARDVIRSSGSRPAAMSSGKTVPAQYCAPRPAGTITVDNERYLRYQGELQVTKVDLAADERVNVLGQVIGEDVALLNYIGGNQQFEIIWI</sequence>
<dbReference type="InterPro" id="IPR043894">
    <property type="entry name" value="MupG_C"/>
</dbReference>
<keyword evidence="5" id="KW-1185">Reference proteome</keyword>
<feature type="region of interest" description="Disordered" evidence="1">
    <location>
        <begin position="265"/>
        <end position="289"/>
    </location>
</feature>
<name>A0ABR8PMG5_9BACL</name>
<dbReference type="RefSeq" id="WP_191691489.1">
    <property type="nucleotide sequence ID" value="NZ_JACSQY010000012.1"/>
</dbReference>
<dbReference type="Pfam" id="PF19200">
    <property type="entry name" value="MupG_N"/>
    <property type="match status" value="1"/>
</dbReference>
<dbReference type="InterPro" id="IPR043797">
    <property type="entry name" value="MupG_N"/>
</dbReference>
<accession>A0ABR8PMG5</accession>
<dbReference type="InterPro" id="IPR013785">
    <property type="entry name" value="Aldolase_TIM"/>
</dbReference>
<evidence type="ECO:0000313" key="4">
    <source>
        <dbReference type="EMBL" id="MBD7909371.1"/>
    </source>
</evidence>
<dbReference type="PANTHER" id="PTHR38435">
    <property type="match status" value="1"/>
</dbReference>
<gene>
    <name evidence="4" type="ORF">H9659_13625</name>
</gene>
<organism evidence="4 5">
    <name type="scientific">Sporosarcina gallistercoris</name>
    <dbReference type="NCBI Taxonomy" id="2762245"/>
    <lineage>
        <taxon>Bacteria</taxon>
        <taxon>Bacillati</taxon>
        <taxon>Bacillota</taxon>
        <taxon>Bacilli</taxon>
        <taxon>Bacillales</taxon>
        <taxon>Caryophanaceae</taxon>
        <taxon>Sporosarcina</taxon>
    </lineage>
</organism>
<dbReference type="Pfam" id="PF05913">
    <property type="entry name" value="MupG_C"/>
    <property type="match status" value="1"/>
</dbReference>
<dbReference type="Proteomes" id="UP000659496">
    <property type="component" value="Unassembled WGS sequence"/>
</dbReference>
<dbReference type="InterPro" id="IPR017853">
    <property type="entry name" value="GH"/>
</dbReference>